<evidence type="ECO:0000313" key="3">
    <source>
        <dbReference type="Proteomes" id="UP000243255"/>
    </source>
</evidence>
<dbReference type="InterPro" id="IPR012902">
    <property type="entry name" value="N_methyl_site"/>
</dbReference>
<dbReference type="STRING" id="1121321.SAMN04488530_13718"/>
<evidence type="ECO:0000313" key="2">
    <source>
        <dbReference type="EMBL" id="SHH33869.1"/>
    </source>
</evidence>
<gene>
    <name evidence="2" type="ORF">SAMN04488530_13718</name>
</gene>
<protein>
    <submittedName>
        <fullName evidence="2">Prepilin-type N-terminal cleavage/methylation domain-containing protein</fullName>
    </submittedName>
</protein>
<dbReference type="RefSeq" id="WP_073127276.1">
    <property type="nucleotide sequence ID" value="NZ_BAABCH010000081.1"/>
</dbReference>
<accession>A0A1M5S5U8</accession>
<sequence>MKLNNKGMTLMEIVIVIAISTIVMSIGYMVLNKSYTVTNDQINITNIQNGINITRNLLTDDLKYCNKVYLEYTEYGNEIKVDLNDISSVDEQRSKLALLINNPSNYLKEYRYNIVYGDDYEKGQVYKLKIYEKNKDRYYSLYRESKDDKIIEILSNQKISESGIPLDIVIKNKDKIYSVTLNYLNRKKGRQYTFDIYNESININSNI</sequence>
<keyword evidence="3" id="KW-1185">Reference proteome</keyword>
<feature type="transmembrane region" description="Helical" evidence="1">
    <location>
        <begin position="12"/>
        <end position="31"/>
    </location>
</feature>
<keyword evidence="1" id="KW-0812">Transmembrane</keyword>
<dbReference type="NCBIfam" id="TIGR02532">
    <property type="entry name" value="IV_pilin_GFxxxE"/>
    <property type="match status" value="1"/>
</dbReference>
<name>A0A1M5S5U8_9FIRM</name>
<dbReference type="Proteomes" id="UP000243255">
    <property type="component" value="Unassembled WGS sequence"/>
</dbReference>
<keyword evidence="1" id="KW-0472">Membrane</keyword>
<reference evidence="3" key="1">
    <citation type="submission" date="2016-11" db="EMBL/GenBank/DDBJ databases">
        <authorList>
            <person name="Varghese N."/>
            <person name="Submissions S."/>
        </authorList>
    </citation>
    <scope>NUCLEOTIDE SEQUENCE [LARGE SCALE GENOMIC DNA]</scope>
    <source>
        <strain evidence="3">DSM 2635</strain>
    </source>
</reference>
<evidence type="ECO:0000256" key="1">
    <source>
        <dbReference type="SAM" id="Phobius"/>
    </source>
</evidence>
<dbReference type="AlphaFoldDB" id="A0A1M5S5U8"/>
<dbReference type="EMBL" id="FQWX01000037">
    <property type="protein sequence ID" value="SHH33869.1"/>
    <property type="molecule type" value="Genomic_DNA"/>
</dbReference>
<dbReference type="Pfam" id="PF07963">
    <property type="entry name" value="N_methyl"/>
    <property type="match status" value="1"/>
</dbReference>
<keyword evidence="1" id="KW-1133">Transmembrane helix</keyword>
<organism evidence="2 3">
    <name type="scientific">Asaccharospora irregularis DSM 2635</name>
    <dbReference type="NCBI Taxonomy" id="1121321"/>
    <lineage>
        <taxon>Bacteria</taxon>
        <taxon>Bacillati</taxon>
        <taxon>Bacillota</taxon>
        <taxon>Clostridia</taxon>
        <taxon>Peptostreptococcales</taxon>
        <taxon>Peptostreptococcaceae</taxon>
        <taxon>Asaccharospora</taxon>
    </lineage>
</organism>
<proteinExistence type="predicted"/>